<dbReference type="CDD" id="cd00077">
    <property type="entry name" value="HDc"/>
    <property type="match status" value="1"/>
</dbReference>
<proteinExistence type="inferred from homology"/>
<feature type="domain" description="ACT" evidence="4">
    <location>
        <begin position="637"/>
        <end position="714"/>
    </location>
</feature>
<feature type="region of interest" description="Disordered" evidence="3">
    <location>
        <begin position="715"/>
        <end position="743"/>
    </location>
</feature>
<dbReference type="FunFam" id="3.30.460.10:FF:000001">
    <property type="entry name" value="GTP pyrophosphokinase RelA"/>
    <property type="match status" value="1"/>
</dbReference>
<dbReference type="GO" id="GO:0005886">
    <property type="term" value="C:plasma membrane"/>
    <property type="evidence" value="ECO:0007669"/>
    <property type="project" value="TreeGrafter"/>
</dbReference>
<dbReference type="CDD" id="cd05399">
    <property type="entry name" value="NT_Rel-Spo_like"/>
    <property type="match status" value="1"/>
</dbReference>
<dbReference type="InterPro" id="IPR043519">
    <property type="entry name" value="NT_sf"/>
</dbReference>
<name>A0A9D9H057_9BACT</name>
<gene>
    <name evidence="7" type="ORF">IAC76_08850</name>
</gene>
<dbReference type="Pfam" id="PF04607">
    <property type="entry name" value="RelA_SpoT"/>
    <property type="match status" value="1"/>
</dbReference>
<comment type="pathway">
    <text evidence="1">Purine metabolism.</text>
</comment>
<dbReference type="Gene3D" id="1.10.3210.10">
    <property type="entry name" value="Hypothetical protein af1432"/>
    <property type="match status" value="1"/>
</dbReference>
<dbReference type="SUPFAM" id="SSF81301">
    <property type="entry name" value="Nucleotidyltransferase"/>
    <property type="match status" value="1"/>
</dbReference>
<evidence type="ECO:0000259" key="4">
    <source>
        <dbReference type="PROSITE" id="PS51671"/>
    </source>
</evidence>
<evidence type="ECO:0000313" key="8">
    <source>
        <dbReference type="Proteomes" id="UP000823632"/>
    </source>
</evidence>
<comment type="function">
    <text evidence="2">In eubacteria ppGpp (guanosine 3'-diphosphate 5'-diphosphate) is a mediator of the stringent response that coordinates a variety of cellular activities in response to changes in nutritional abundance.</text>
</comment>
<evidence type="ECO:0000259" key="6">
    <source>
        <dbReference type="PROSITE" id="PS51880"/>
    </source>
</evidence>
<dbReference type="PROSITE" id="PS51880">
    <property type="entry name" value="TGS"/>
    <property type="match status" value="1"/>
</dbReference>
<dbReference type="Gene3D" id="3.30.70.260">
    <property type="match status" value="1"/>
</dbReference>
<dbReference type="PANTHER" id="PTHR21262">
    <property type="entry name" value="GUANOSINE-3',5'-BIS DIPHOSPHATE 3'-PYROPHOSPHOHYDROLASE"/>
    <property type="match status" value="1"/>
</dbReference>
<dbReference type="InterPro" id="IPR002912">
    <property type="entry name" value="ACT_dom"/>
</dbReference>
<dbReference type="SUPFAM" id="SSF109604">
    <property type="entry name" value="HD-domain/PDEase-like"/>
    <property type="match status" value="1"/>
</dbReference>
<dbReference type="Pfam" id="PF02824">
    <property type="entry name" value="TGS"/>
    <property type="match status" value="1"/>
</dbReference>
<dbReference type="NCBIfam" id="TIGR00691">
    <property type="entry name" value="spoT_relA"/>
    <property type="match status" value="1"/>
</dbReference>
<dbReference type="Gene3D" id="3.30.460.10">
    <property type="entry name" value="Beta Polymerase, domain 2"/>
    <property type="match status" value="1"/>
</dbReference>
<dbReference type="PROSITE" id="PS51831">
    <property type="entry name" value="HD"/>
    <property type="match status" value="1"/>
</dbReference>
<dbReference type="InterPro" id="IPR003607">
    <property type="entry name" value="HD/PDEase_dom"/>
</dbReference>
<evidence type="ECO:0000256" key="2">
    <source>
        <dbReference type="RuleBase" id="RU003847"/>
    </source>
</evidence>
<dbReference type="AlphaFoldDB" id="A0A9D9H057"/>
<dbReference type="InterPro" id="IPR045600">
    <property type="entry name" value="RelA/SpoT_AH_RIS"/>
</dbReference>
<dbReference type="Pfam" id="PF13328">
    <property type="entry name" value="HD_4"/>
    <property type="match status" value="1"/>
</dbReference>
<dbReference type="GO" id="GO:0015969">
    <property type="term" value="P:guanosine tetraphosphate metabolic process"/>
    <property type="evidence" value="ECO:0007669"/>
    <property type="project" value="InterPro"/>
</dbReference>
<dbReference type="EMBL" id="JADIND010000198">
    <property type="protein sequence ID" value="MBO8431481.1"/>
    <property type="molecule type" value="Genomic_DNA"/>
</dbReference>
<dbReference type="InterPro" id="IPR007685">
    <property type="entry name" value="RelA_SpoT"/>
</dbReference>
<comment type="similarity">
    <text evidence="2">Belongs to the relA/spoT family.</text>
</comment>
<dbReference type="Pfam" id="PF19296">
    <property type="entry name" value="RelA_AH_RIS"/>
    <property type="match status" value="1"/>
</dbReference>
<dbReference type="FunFam" id="1.10.3210.10:FF:000001">
    <property type="entry name" value="GTP pyrophosphokinase RelA"/>
    <property type="match status" value="1"/>
</dbReference>
<dbReference type="PROSITE" id="PS51671">
    <property type="entry name" value="ACT"/>
    <property type="match status" value="1"/>
</dbReference>
<dbReference type="CDD" id="cd04876">
    <property type="entry name" value="ACT_RelA-SpoT"/>
    <property type="match status" value="1"/>
</dbReference>
<dbReference type="InterPro" id="IPR012675">
    <property type="entry name" value="Beta-grasp_dom_sf"/>
</dbReference>
<dbReference type="InterPro" id="IPR033655">
    <property type="entry name" value="TGS_RelA/SpoT"/>
</dbReference>
<dbReference type="InterPro" id="IPR045865">
    <property type="entry name" value="ACT-like_dom_sf"/>
</dbReference>
<dbReference type="SMART" id="SM00954">
    <property type="entry name" value="RelA_SpoT"/>
    <property type="match status" value="1"/>
</dbReference>
<dbReference type="Proteomes" id="UP000823632">
    <property type="component" value="Unassembled WGS sequence"/>
</dbReference>
<comment type="caution">
    <text evidence="7">The sequence shown here is derived from an EMBL/GenBank/DDBJ whole genome shotgun (WGS) entry which is preliminary data.</text>
</comment>
<reference evidence="7" key="1">
    <citation type="submission" date="2020-10" db="EMBL/GenBank/DDBJ databases">
        <authorList>
            <person name="Gilroy R."/>
        </authorList>
    </citation>
    <scope>NUCLEOTIDE SEQUENCE</scope>
    <source>
        <strain evidence="7">10192</strain>
    </source>
</reference>
<dbReference type="Pfam" id="PF13291">
    <property type="entry name" value="ACT_4"/>
    <property type="match status" value="1"/>
</dbReference>
<feature type="compositionally biased region" description="Basic residues" evidence="3">
    <location>
        <begin position="725"/>
        <end position="737"/>
    </location>
</feature>
<dbReference type="InterPro" id="IPR006674">
    <property type="entry name" value="HD_domain"/>
</dbReference>
<feature type="domain" description="HD" evidence="5">
    <location>
        <begin position="48"/>
        <end position="147"/>
    </location>
</feature>
<evidence type="ECO:0000256" key="1">
    <source>
        <dbReference type="ARBA" id="ARBA00025704"/>
    </source>
</evidence>
<dbReference type="FunFam" id="3.10.20.30:FF:000002">
    <property type="entry name" value="GTP pyrophosphokinase (RelA/SpoT)"/>
    <property type="match status" value="1"/>
</dbReference>
<dbReference type="SUPFAM" id="SSF81271">
    <property type="entry name" value="TGS-like"/>
    <property type="match status" value="1"/>
</dbReference>
<dbReference type="Gene3D" id="3.10.20.30">
    <property type="match status" value="1"/>
</dbReference>
<dbReference type="InterPro" id="IPR004811">
    <property type="entry name" value="RelA/Spo_fam"/>
</dbReference>
<dbReference type="SUPFAM" id="SSF55021">
    <property type="entry name" value="ACT-like"/>
    <property type="match status" value="1"/>
</dbReference>
<dbReference type="InterPro" id="IPR004095">
    <property type="entry name" value="TGS"/>
</dbReference>
<dbReference type="CDD" id="cd01668">
    <property type="entry name" value="TGS_RSH"/>
    <property type="match status" value="1"/>
</dbReference>
<dbReference type="SMART" id="SM00471">
    <property type="entry name" value="HDc"/>
    <property type="match status" value="1"/>
</dbReference>
<evidence type="ECO:0000256" key="3">
    <source>
        <dbReference type="SAM" id="MobiDB-lite"/>
    </source>
</evidence>
<reference evidence="7" key="2">
    <citation type="journal article" date="2021" name="PeerJ">
        <title>Extensive microbial diversity within the chicken gut microbiome revealed by metagenomics and culture.</title>
        <authorList>
            <person name="Gilroy R."/>
            <person name="Ravi A."/>
            <person name="Getino M."/>
            <person name="Pursley I."/>
            <person name="Horton D.L."/>
            <person name="Alikhan N.F."/>
            <person name="Baker D."/>
            <person name="Gharbi K."/>
            <person name="Hall N."/>
            <person name="Watson M."/>
            <person name="Adriaenssens E.M."/>
            <person name="Foster-Nyarko E."/>
            <person name="Jarju S."/>
            <person name="Secka A."/>
            <person name="Antonio M."/>
            <person name="Oren A."/>
            <person name="Chaudhuri R.R."/>
            <person name="La Ragione R."/>
            <person name="Hildebrand F."/>
            <person name="Pallen M.J."/>
        </authorList>
    </citation>
    <scope>NUCLEOTIDE SEQUENCE</scope>
    <source>
        <strain evidence="7">10192</strain>
    </source>
</reference>
<dbReference type="InterPro" id="IPR012676">
    <property type="entry name" value="TGS-like"/>
</dbReference>
<evidence type="ECO:0000259" key="5">
    <source>
        <dbReference type="PROSITE" id="PS51831"/>
    </source>
</evidence>
<protein>
    <submittedName>
        <fullName evidence="7">Bifunctional (P)ppGpp synthetase/guanosine-3',5'-bis(Diphosphate) 3'-pyrophosphohydrolase</fullName>
    </submittedName>
</protein>
<dbReference type="PANTHER" id="PTHR21262:SF31">
    <property type="entry name" value="GTP PYROPHOSPHOKINASE"/>
    <property type="match status" value="1"/>
</dbReference>
<sequence length="743" mass="84830">MSEKLFDEIKQTLFAQNRSEEDIKQIEKAFLFAQKLHEGQYRVSEEPYIIHPVEVAKILINLKVDTHTIMAAFLHDILEDTDTKPEEIKELFGNDVLSLVQGVTKLGKLQFKSKEERQAENFRRLFIAMANDIRVIFLKLADRLHNMRTLNFMAAQKQQKIARETLDIFAPLANRLGIGKIKTELEDLALRYLEPDKYFEIAQLVSQTKAEREMTVQLLIDKISKDVKKSGINAQITGRAKHYYSIYAKMKRLNIAFHELYDITAVRVIVDTEKECYEVLGLIHSQFKPIPGRFKDYIAMPKGNMYQSLHTSVIGPRSKPLEVQIRTWEMHEVAEYGVAAHWRYKEKGSQKADNPADLKFSWMRKMVEYDKDMTSAEDYVNSVKLDLFSDQVFAFTPNGDVLDLPRNATPVDFAYRIHSDVGNRTVGALINGRIAQLDTKLNNGDIVEILTSKTPAPRLDWLNFVVTKQASSKIKQWFKKNNRESHIEVGKTNLEHELTKAVFDEYTKQGEFEKVAKIMNYQSAEDLFAALGYGETTVNKVLNKLKKPQETKIPDSSFHTSKRKKSEKDIVGLEGLMYSFARCCSPIPGEPIVGVVTRSKGVTVHRIDCKTLENVQPERLLDIHWSGQNANKTYATTIRIETGEKLGLLKDIIAAVSDNNININYANVKSKSNRIGVIELGIELDNVETLKKVINCIQAIPDVFSVKRIQTSYSHIPNAPQRNGKNQHKGKNGQKRTPKNENK</sequence>
<evidence type="ECO:0000313" key="7">
    <source>
        <dbReference type="EMBL" id="MBO8431481.1"/>
    </source>
</evidence>
<organism evidence="7 8">
    <name type="scientific">Candidatus Scatousia excrementipullorum</name>
    <dbReference type="NCBI Taxonomy" id="2840936"/>
    <lineage>
        <taxon>Bacteria</taxon>
        <taxon>Candidatus Scatousia</taxon>
    </lineage>
</organism>
<feature type="domain" description="TGS" evidence="6">
    <location>
        <begin position="386"/>
        <end position="451"/>
    </location>
</feature>
<accession>A0A9D9H057</accession>